<dbReference type="AlphaFoldDB" id="A0A9D4IW40"/>
<evidence type="ECO:0000259" key="13">
    <source>
        <dbReference type="PROSITE" id="PS50118"/>
    </source>
</evidence>
<accession>A0A9D4IW40</accession>
<evidence type="ECO:0000256" key="5">
    <source>
        <dbReference type="ARBA" id="ARBA00022860"/>
    </source>
</evidence>
<dbReference type="Proteomes" id="UP000828390">
    <property type="component" value="Unassembled WGS sequence"/>
</dbReference>
<dbReference type="PANTHER" id="PTHR10270">
    <property type="entry name" value="SOX TRANSCRIPTION FACTOR"/>
    <property type="match status" value="1"/>
</dbReference>
<dbReference type="PROSITE" id="PS50118">
    <property type="entry name" value="HMG_BOX_2"/>
    <property type="match status" value="1"/>
</dbReference>
<organism evidence="14 15">
    <name type="scientific">Dreissena polymorpha</name>
    <name type="common">Zebra mussel</name>
    <name type="synonym">Mytilus polymorpha</name>
    <dbReference type="NCBI Taxonomy" id="45954"/>
    <lineage>
        <taxon>Eukaryota</taxon>
        <taxon>Metazoa</taxon>
        <taxon>Spiralia</taxon>
        <taxon>Lophotrochozoa</taxon>
        <taxon>Mollusca</taxon>
        <taxon>Bivalvia</taxon>
        <taxon>Autobranchia</taxon>
        <taxon>Heteroconchia</taxon>
        <taxon>Euheterodonta</taxon>
        <taxon>Imparidentia</taxon>
        <taxon>Neoheterodontei</taxon>
        <taxon>Myida</taxon>
        <taxon>Dreissenoidea</taxon>
        <taxon>Dreissenidae</taxon>
        <taxon>Dreissena</taxon>
    </lineage>
</organism>
<evidence type="ECO:0000256" key="10">
    <source>
        <dbReference type="ARBA" id="ARBA00032498"/>
    </source>
</evidence>
<keyword evidence="7 12" id="KW-0238">DNA-binding</keyword>
<dbReference type="GO" id="GO:0016607">
    <property type="term" value="C:nuclear speck"/>
    <property type="evidence" value="ECO:0007669"/>
    <property type="project" value="UniProtKB-SubCell"/>
</dbReference>
<dbReference type="GO" id="GO:0005516">
    <property type="term" value="F:calmodulin binding"/>
    <property type="evidence" value="ECO:0007669"/>
    <property type="project" value="UniProtKB-KW"/>
</dbReference>
<evidence type="ECO:0000256" key="9">
    <source>
        <dbReference type="ARBA" id="ARBA00023163"/>
    </source>
</evidence>
<comment type="subcellular location">
    <subcellularLocation>
        <location evidence="1">Nucleus speckle</location>
    </subcellularLocation>
</comment>
<comment type="similarity">
    <text evidence="2">Belongs to the SRY family.</text>
</comment>
<protein>
    <recommendedName>
        <fullName evidence="3">Sex-determining region Y protein</fullName>
    </recommendedName>
    <alternativeName>
        <fullName evidence="10">Testis-determining factor</fullName>
    </alternativeName>
</protein>
<evidence type="ECO:0000256" key="2">
    <source>
        <dbReference type="ARBA" id="ARBA00005998"/>
    </source>
</evidence>
<evidence type="ECO:0000256" key="3">
    <source>
        <dbReference type="ARBA" id="ARBA00019052"/>
    </source>
</evidence>
<proteinExistence type="inferred from homology"/>
<evidence type="ECO:0000256" key="7">
    <source>
        <dbReference type="ARBA" id="ARBA00023125"/>
    </source>
</evidence>
<evidence type="ECO:0000256" key="12">
    <source>
        <dbReference type="PROSITE-ProRule" id="PRU00267"/>
    </source>
</evidence>
<comment type="caution">
    <text evidence="14">The sequence shown here is derived from an EMBL/GenBank/DDBJ whole genome shotgun (WGS) entry which is preliminary data.</text>
</comment>
<reference evidence="14" key="1">
    <citation type="journal article" date="2019" name="bioRxiv">
        <title>The Genome of the Zebra Mussel, Dreissena polymorpha: A Resource for Invasive Species Research.</title>
        <authorList>
            <person name="McCartney M.A."/>
            <person name="Auch B."/>
            <person name="Kono T."/>
            <person name="Mallez S."/>
            <person name="Zhang Y."/>
            <person name="Obille A."/>
            <person name="Becker A."/>
            <person name="Abrahante J.E."/>
            <person name="Garbe J."/>
            <person name="Badalamenti J.P."/>
            <person name="Herman A."/>
            <person name="Mangelson H."/>
            <person name="Liachko I."/>
            <person name="Sullivan S."/>
            <person name="Sone E.D."/>
            <person name="Koren S."/>
            <person name="Silverstein K.A.T."/>
            <person name="Beckman K.B."/>
            <person name="Gohl D.M."/>
        </authorList>
    </citation>
    <scope>NUCLEOTIDE SEQUENCE</scope>
    <source>
        <strain evidence="14">Duluth1</strain>
        <tissue evidence="14">Whole animal</tissue>
    </source>
</reference>
<comment type="function">
    <text evidence="11">Transcriptional regulator that controls a genetic switch in male development. It is necessary and sufficient for initiating male sex determination by directing the development of supporting cell precursors (pre-Sertoli cells) as Sertoli rather than granulosa cells. Involved in different aspects of gene regulation including promoter activation or repression. Binds to the DNA consensus sequence 5'-[AT]AACAA[AT]-3'. SRY HMG box recognizes DNA by partial intercalation in the minor groove and promotes DNA bending. Also involved in pre-mRNA splicing. In male adult brain involved in the maintenance of motor functions of dopaminergic neurons.</text>
</comment>
<dbReference type="InterPro" id="IPR009071">
    <property type="entry name" value="HMG_box_dom"/>
</dbReference>
<dbReference type="Pfam" id="PF00505">
    <property type="entry name" value="HMG_box"/>
    <property type="match status" value="1"/>
</dbReference>
<evidence type="ECO:0000256" key="11">
    <source>
        <dbReference type="ARBA" id="ARBA00045821"/>
    </source>
</evidence>
<evidence type="ECO:0000313" key="15">
    <source>
        <dbReference type="Proteomes" id="UP000828390"/>
    </source>
</evidence>
<keyword evidence="15" id="KW-1185">Reference proteome</keyword>
<keyword evidence="5" id="KW-0112">Calmodulin-binding</keyword>
<reference evidence="14" key="2">
    <citation type="submission" date="2020-11" db="EMBL/GenBank/DDBJ databases">
        <authorList>
            <person name="McCartney M.A."/>
            <person name="Auch B."/>
            <person name="Kono T."/>
            <person name="Mallez S."/>
            <person name="Becker A."/>
            <person name="Gohl D.M."/>
            <person name="Silverstein K.A.T."/>
            <person name="Koren S."/>
            <person name="Bechman K.B."/>
            <person name="Herman A."/>
            <person name="Abrahante J.E."/>
            <person name="Garbe J."/>
        </authorList>
    </citation>
    <scope>NUCLEOTIDE SEQUENCE</scope>
    <source>
        <strain evidence="14">Duluth1</strain>
        <tissue evidence="14">Whole animal</tissue>
    </source>
</reference>
<keyword evidence="12" id="KW-0539">Nucleus</keyword>
<dbReference type="GO" id="GO:0007548">
    <property type="term" value="P:sex differentiation"/>
    <property type="evidence" value="ECO:0007669"/>
    <property type="project" value="UniProtKB-KW"/>
</dbReference>
<dbReference type="Gene3D" id="1.10.30.10">
    <property type="entry name" value="High mobility group box domain"/>
    <property type="match status" value="1"/>
</dbReference>
<evidence type="ECO:0000256" key="4">
    <source>
        <dbReference type="ARBA" id="ARBA00022782"/>
    </source>
</evidence>
<evidence type="ECO:0000313" key="14">
    <source>
        <dbReference type="EMBL" id="KAH3788990.1"/>
    </source>
</evidence>
<keyword evidence="8" id="KW-0010">Activator</keyword>
<name>A0A9D4IW40_DREPO</name>
<dbReference type="SMART" id="SM00398">
    <property type="entry name" value="HMG"/>
    <property type="match status" value="1"/>
</dbReference>
<evidence type="ECO:0000256" key="6">
    <source>
        <dbReference type="ARBA" id="ARBA00022928"/>
    </source>
</evidence>
<feature type="DNA-binding region" description="HMG box" evidence="12">
    <location>
        <begin position="321"/>
        <end position="389"/>
    </location>
</feature>
<keyword evidence="4" id="KW-0221">Differentiation</keyword>
<dbReference type="EMBL" id="JAIWYP010000008">
    <property type="protein sequence ID" value="KAH3788990.1"/>
    <property type="molecule type" value="Genomic_DNA"/>
</dbReference>
<evidence type="ECO:0000256" key="8">
    <source>
        <dbReference type="ARBA" id="ARBA00023159"/>
    </source>
</evidence>
<keyword evidence="9" id="KW-0804">Transcription</keyword>
<dbReference type="InterPro" id="IPR050140">
    <property type="entry name" value="SRY-related_HMG-box_TF-like"/>
</dbReference>
<keyword evidence="6" id="KW-0726">Sexual differentiation</keyword>
<gene>
    <name evidence="14" type="ORF">DPMN_167156</name>
</gene>
<dbReference type="PANTHER" id="PTHR10270:SF161">
    <property type="entry name" value="SEX-DETERMINING REGION Y PROTEIN"/>
    <property type="match status" value="1"/>
</dbReference>
<dbReference type="GO" id="GO:0000978">
    <property type="term" value="F:RNA polymerase II cis-regulatory region sequence-specific DNA binding"/>
    <property type="evidence" value="ECO:0007669"/>
    <property type="project" value="TreeGrafter"/>
</dbReference>
<dbReference type="GO" id="GO:0030154">
    <property type="term" value="P:cell differentiation"/>
    <property type="evidence" value="ECO:0007669"/>
    <property type="project" value="UniProtKB-KW"/>
</dbReference>
<feature type="domain" description="HMG box" evidence="13">
    <location>
        <begin position="321"/>
        <end position="389"/>
    </location>
</feature>
<dbReference type="GO" id="GO:0001228">
    <property type="term" value="F:DNA-binding transcription activator activity, RNA polymerase II-specific"/>
    <property type="evidence" value="ECO:0007669"/>
    <property type="project" value="TreeGrafter"/>
</dbReference>
<dbReference type="InterPro" id="IPR036910">
    <property type="entry name" value="HMG_box_dom_sf"/>
</dbReference>
<sequence>MNKNGNASPYIRVVVLKNGPNADVKENGVQVVQTQAGKDQESNLVVLKQKTSTSRSMAVSKDNTSCNSVSSQTRGDINILKCIDLPEVGEAKFNQEMANGDTAENNPGNVALVSNKCETECTENKAVIDKTPQRIDSRYFRDDSFVCKKEASPLENCAVSAYICEANVRKEHYLNDDKTHIEKRVEIGQSLNEVPDIARLLQLTATSIAATKFTTGYSDDLKDETYYNQALLTKEENGNTKAGIRPYENGPKVFSCLGSRPVYPHKDMLEQMKKTISESFLRQVMQQKKDAEEQKMAQLLPGTDVEYRTPGANFRNKNGRVKRPMNAFMVWAREYRGRLAAAMPRATNSEISITLGRVWASMPPHEKQAYYDIAEKIKRKHRQDFPNWVYKPSFQRREEVPMPRPENPWARVIVDPSGSNKTITVTSQGAPATLETTTSVPNTFIPSDNTKQVLVGKSGPQIGSHQQGTLDTIAKPVAQVERIPVILQRVTLKTNAESSTSTSYVSSYTKGLLANKIAISNHSATQPSTVGITAHARVSAAISSRPEIAVVPQRQDVYLTPSLQKNLAMMSLMTSSIRTTHAQTLPAQIKLGDQQLHLLNKGSRGPFKCHLSYSMQQRVPTTILYTGIQKC</sequence>
<evidence type="ECO:0000256" key="1">
    <source>
        <dbReference type="ARBA" id="ARBA00004324"/>
    </source>
</evidence>
<dbReference type="SUPFAM" id="SSF47095">
    <property type="entry name" value="HMG-box"/>
    <property type="match status" value="1"/>
</dbReference>